<feature type="region of interest" description="Disordered" evidence="1">
    <location>
        <begin position="135"/>
        <end position="235"/>
    </location>
</feature>
<proteinExistence type="predicted"/>
<dbReference type="Proteomes" id="UP001057375">
    <property type="component" value="Unassembled WGS sequence"/>
</dbReference>
<sequence>MHFTVRDNSLTFDLMAERGKPLGTSESQRDSRDKQKFIMLTDKRKSKTPLDLTMSHLVEDSSVSGVRTLRQANPSGGAVLIPSSTEVGGTGKAIRGDLVHDITRKGNVSPGLPGSTEPGETALAVDKSHVYMACPAKKSKTKTSTIGSRAAQRKARMNPSRTPGRSDEEGSESSGQDGGSEKTPEEGEDKQPSQKSEDPKRRSESAAEAEMLELVSFEEAPEDFSESPRSHKLTDEEVEALKAQATELEALKKKMAEEVAQKAAEQTAEDIKAMGEVSERTTEVPDDKKTATPEKHSTPQATEGKKPGKARRASVKEE</sequence>
<name>A0ABQ5K948_9EUKA</name>
<comment type="caution">
    <text evidence="2">The sequence shown here is derived from an EMBL/GenBank/DDBJ whole genome shotgun (WGS) entry which is preliminary data.</text>
</comment>
<feature type="region of interest" description="Disordered" evidence="1">
    <location>
        <begin position="16"/>
        <end position="35"/>
    </location>
</feature>
<accession>A0ABQ5K948</accession>
<feature type="compositionally biased region" description="Basic and acidic residues" evidence="1">
    <location>
        <begin position="179"/>
        <end position="205"/>
    </location>
</feature>
<organism evidence="2 3">
    <name type="scientific">Aduncisulcus paluster</name>
    <dbReference type="NCBI Taxonomy" id="2918883"/>
    <lineage>
        <taxon>Eukaryota</taxon>
        <taxon>Metamonada</taxon>
        <taxon>Carpediemonas-like organisms</taxon>
        <taxon>Aduncisulcus</taxon>
    </lineage>
</organism>
<feature type="non-terminal residue" evidence="2">
    <location>
        <position position="318"/>
    </location>
</feature>
<reference evidence="2" key="1">
    <citation type="submission" date="2022-03" db="EMBL/GenBank/DDBJ databases">
        <title>Draft genome sequence of Aduncisulcus paluster, a free-living microaerophilic Fornicata.</title>
        <authorList>
            <person name="Yuyama I."/>
            <person name="Kume K."/>
            <person name="Tamura T."/>
            <person name="Inagaki Y."/>
            <person name="Hashimoto T."/>
        </authorList>
    </citation>
    <scope>NUCLEOTIDE SEQUENCE</scope>
    <source>
        <strain evidence="2">NY0171</strain>
    </source>
</reference>
<dbReference type="EMBL" id="BQXS01000617">
    <property type="protein sequence ID" value="GKT29035.1"/>
    <property type="molecule type" value="Genomic_DNA"/>
</dbReference>
<feature type="compositionally biased region" description="Basic and acidic residues" evidence="1">
    <location>
        <begin position="226"/>
        <end position="235"/>
    </location>
</feature>
<evidence type="ECO:0000313" key="2">
    <source>
        <dbReference type="EMBL" id="GKT29035.1"/>
    </source>
</evidence>
<evidence type="ECO:0000313" key="3">
    <source>
        <dbReference type="Proteomes" id="UP001057375"/>
    </source>
</evidence>
<gene>
    <name evidence="2" type="ORF">ADUPG1_001009</name>
</gene>
<feature type="compositionally biased region" description="Basic and acidic residues" evidence="1">
    <location>
        <begin position="269"/>
        <end position="297"/>
    </location>
</feature>
<evidence type="ECO:0000256" key="1">
    <source>
        <dbReference type="SAM" id="MobiDB-lite"/>
    </source>
</evidence>
<feature type="region of interest" description="Disordered" evidence="1">
    <location>
        <begin position="258"/>
        <end position="318"/>
    </location>
</feature>
<feature type="compositionally biased region" description="Basic residues" evidence="1">
    <location>
        <begin position="307"/>
        <end position="318"/>
    </location>
</feature>
<protein>
    <submittedName>
        <fullName evidence="2">Uncharacterized protein</fullName>
    </submittedName>
</protein>
<keyword evidence="3" id="KW-1185">Reference proteome</keyword>